<accession>A0ABZ2Z9G5</accession>
<dbReference type="EMBL" id="CP150096">
    <property type="protein sequence ID" value="WZN48140.1"/>
    <property type="molecule type" value="Genomic_DNA"/>
</dbReference>
<protein>
    <submittedName>
        <fullName evidence="1">Uncharacterized protein</fullName>
    </submittedName>
</protein>
<name>A0ABZ2Z9G5_9BACT</name>
<sequence length="120" mass="13459">MIKTFKFIKSISTFFTFCDEKAENAGHECAHFLWDSVYPTLIIFFKEVGDGERGCKKGFRGRGRFPSAEILHFLLPNGRNTAAGLIFPGFDRVIPQKFLILPALVRRPAPATLSQPGIRA</sequence>
<proteinExistence type="predicted"/>
<keyword evidence="2" id="KW-1185">Reference proteome</keyword>
<evidence type="ECO:0000313" key="2">
    <source>
        <dbReference type="Proteomes" id="UP001449657"/>
    </source>
</evidence>
<organism evidence="1 2">
    <name type="scientific">Chitinophaga caseinilytica</name>
    <dbReference type="NCBI Taxonomy" id="2267521"/>
    <lineage>
        <taxon>Bacteria</taxon>
        <taxon>Pseudomonadati</taxon>
        <taxon>Bacteroidota</taxon>
        <taxon>Chitinophagia</taxon>
        <taxon>Chitinophagales</taxon>
        <taxon>Chitinophagaceae</taxon>
        <taxon>Chitinophaga</taxon>
    </lineage>
</organism>
<dbReference type="RefSeq" id="WP_341842739.1">
    <property type="nucleotide sequence ID" value="NZ_CP149792.1"/>
</dbReference>
<reference evidence="1 2" key="1">
    <citation type="submission" date="2024-03" db="EMBL/GenBank/DDBJ databases">
        <title>Chitinophaga caseinilytica sp. nov., a casein hydrolysing bacterium isolated from forest soil.</title>
        <authorList>
            <person name="Lee D.S."/>
            <person name="Han D.M."/>
            <person name="Baek J.H."/>
            <person name="Choi D.G."/>
            <person name="Jeon J.H."/>
            <person name="Jeon C.O."/>
        </authorList>
    </citation>
    <scope>NUCLEOTIDE SEQUENCE [LARGE SCALE GENOMIC DNA]</scope>
    <source>
        <strain evidence="1 2">KACC 19118</strain>
    </source>
</reference>
<evidence type="ECO:0000313" key="1">
    <source>
        <dbReference type="EMBL" id="WZN48140.1"/>
    </source>
</evidence>
<dbReference type="Proteomes" id="UP001449657">
    <property type="component" value="Chromosome"/>
</dbReference>
<gene>
    <name evidence="1" type="ORF">WJU22_08125</name>
</gene>